<dbReference type="Proteomes" id="UP000262917">
    <property type="component" value="Unassembled WGS sequence"/>
</dbReference>
<proteinExistence type="predicted"/>
<comment type="caution">
    <text evidence="2">The sequence shown here is derived from an EMBL/GenBank/DDBJ whole genome shotgun (WGS) entry which is preliminary data.</text>
</comment>
<feature type="chain" id="PRO_5017010717" description="Tetratricopeptide repeat protein" evidence="1">
    <location>
        <begin position="30"/>
        <end position="177"/>
    </location>
</feature>
<dbReference type="InterPro" id="IPR011990">
    <property type="entry name" value="TPR-like_helical_dom_sf"/>
</dbReference>
<dbReference type="Gene3D" id="1.25.40.10">
    <property type="entry name" value="Tetratricopeptide repeat domain"/>
    <property type="match status" value="1"/>
</dbReference>
<keyword evidence="1" id="KW-0732">Signal</keyword>
<keyword evidence="3" id="KW-1185">Reference proteome</keyword>
<evidence type="ECO:0000313" key="3">
    <source>
        <dbReference type="Proteomes" id="UP000262917"/>
    </source>
</evidence>
<sequence length="177" mass="18444">MTVRGSSGSRAFAAAAVLLLAACATPPLALPPAALTSASPEAMVAAIRAAAGDDDGELAVQPLREPMVEDLREDALRLQSQQRYAEAAAALDQALALVPGDPALLQERAEAALLLRQFDAAERLARQAYELGARVGPLCRRHWATVRQARLVAGDAAGAQAAQVQVEACKVAGPNRF</sequence>
<feature type="signal peptide" evidence="1">
    <location>
        <begin position="1"/>
        <end position="29"/>
    </location>
</feature>
<evidence type="ECO:0008006" key="4">
    <source>
        <dbReference type="Google" id="ProtNLM"/>
    </source>
</evidence>
<evidence type="ECO:0000313" key="2">
    <source>
        <dbReference type="EMBL" id="RFP59769.1"/>
    </source>
</evidence>
<dbReference type="OrthoDB" id="5957580at2"/>
<accession>A0A372DJU9</accession>
<gene>
    <name evidence="2" type="ORF">D0Y53_09660</name>
</gene>
<dbReference type="RefSeq" id="WP_117203018.1">
    <property type="nucleotide sequence ID" value="NZ_JBHTBK010000028.1"/>
</dbReference>
<reference evidence="2 3" key="1">
    <citation type="submission" date="2018-08" db="EMBL/GenBank/DDBJ databases">
        <title>Lysobacter weifangensis sp. nov., a new member of the family 'Xanthomonadaceae', isolated from soil in a farmland.</title>
        <authorList>
            <person name="Zhao H."/>
        </authorList>
    </citation>
    <scope>NUCLEOTIDE SEQUENCE [LARGE SCALE GENOMIC DNA]</scope>
    <source>
        <strain evidence="2 3">WF-2</strain>
    </source>
</reference>
<dbReference type="AlphaFoldDB" id="A0A372DJU9"/>
<dbReference type="PROSITE" id="PS51257">
    <property type="entry name" value="PROKAR_LIPOPROTEIN"/>
    <property type="match status" value="1"/>
</dbReference>
<protein>
    <recommendedName>
        <fullName evidence="4">Tetratricopeptide repeat protein</fullName>
    </recommendedName>
</protein>
<organism evidence="2 3">
    <name type="scientific">Cognatiluteimonas weifangensis</name>
    <dbReference type="NCBI Taxonomy" id="2303539"/>
    <lineage>
        <taxon>Bacteria</taxon>
        <taxon>Pseudomonadati</taxon>
        <taxon>Pseudomonadota</taxon>
        <taxon>Gammaproteobacteria</taxon>
        <taxon>Lysobacterales</taxon>
        <taxon>Lysobacteraceae</taxon>
        <taxon>Cognatiluteimonas</taxon>
    </lineage>
</organism>
<evidence type="ECO:0000256" key="1">
    <source>
        <dbReference type="SAM" id="SignalP"/>
    </source>
</evidence>
<dbReference type="EMBL" id="QVPD01000010">
    <property type="protein sequence ID" value="RFP59769.1"/>
    <property type="molecule type" value="Genomic_DNA"/>
</dbReference>
<dbReference type="SUPFAM" id="SSF48452">
    <property type="entry name" value="TPR-like"/>
    <property type="match status" value="1"/>
</dbReference>
<name>A0A372DJU9_9GAMM</name>